<feature type="transmembrane region" description="Helical" evidence="5">
    <location>
        <begin position="12"/>
        <end position="33"/>
    </location>
</feature>
<evidence type="ECO:0000259" key="6">
    <source>
        <dbReference type="PROSITE" id="PS50111"/>
    </source>
</evidence>
<dbReference type="InterPro" id="IPR024478">
    <property type="entry name" value="HlyB_4HB_MCP"/>
</dbReference>
<dbReference type="PANTHER" id="PTHR43531">
    <property type="entry name" value="PROTEIN ICFG"/>
    <property type="match status" value="1"/>
</dbReference>
<protein>
    <submittedName>
        <fullName evidence="8">Methyl-accepting chemotaxis protein</fullName>
    </submittedName>
</protein>
<dbReference type="GO" id="GO:0007165">
    <property type="term" value="P:signal transduction"/>
    <property type="evidence" value="ECO:0007669"/>
    <property type="project" value="UniProtKB-KW"/>
</dbReference>
<dbReference type="InterPro" id="IPR003660">
    <property type="entry name" value="HAMP_dom"/>
</dbReference>
<evidence type="ECO:0000256" key="2">
    <source>
        <dbReference type="ARBA" id="ARBA00022481"/>
    </source>
</evidence>
<accession>A0A2V1K4A6</accession>
<dbReference type="InterPro" id="IPR004089">
    <property type="entry name" value="MCPsignal_dom"/>
</dbReference>
<comment type="subcellular location">
    <subcellularLocation>
        <location evidence="1">Membrane</location>
    </subcellularLocation>
</comment>
<dbReference type="Pfam" id="PF00672">
    <property type="entry name" value="HAMP"/>
    <property type="match status" value="1"/>
</dbReference>
<comment type="caution">
    <text evidence="8">The sequence shown here is derived from an EMBL/GenBank/DDBJ whole genome shotgun (WGS) entry which is preliminary data.</text>
</comment>
<evidence type="ECO:0000256" key="5">
    <source>
        <dbReference type="SAM" id="Phobius"/>
    </source>
</evidence>
<dbReference type="Pfam" id="PF00015">
    <property type="entry name" value="MCPsignal"/>
    <property type="match status" value="1"/>
</dbReference>
<dbReference type="Gene3D" id="6.10.340.10">
    <property type="match status" value="1"/>
</dbReference>
<dbReference type="Gene3D" id="1.10.287.950">
    <property type="entry name" value="Methyl-accepting chemotaxis protein"/>
    <property type="match status" value="1"/>
</dbReference>
<sequence>MTWFNNLKISAKLLISFITLLILMTIVGLFAVWQMSQVNGAANEIARHWAPSVRISLTLERVLARVRSTEFQHILGDQARMASLEKSLSDRYGEFKSLAAEYHQLGLNGTEQARLDELLKTLDAYLVAHREILATSRAGAKDAALALTSGASLKAYRDIEKQFSDLRKFSQEGIDDATAQADAAYASSQRWIIALLGCGVLIGLLMAGLVSRAISRPLDAALKLSQRVAEQDLTAEVNVHSRDETGQLMQALNTMNATLSGVIGNVRQSTAVISAAASEIASGNADLSSRTESQASSLEETAAAMEQLTATVRQNADNADAARQLVNTAAQLAGEGGEIVERVVSNMGAIRQTSGKVGDIIGVIDGIAFQTNILALNAAVEAARAGEQGRGFAVVASEVRNLAQRSAAAAREIKELIDGSIEQVRAGADLADQAGASMQRVVDSVRQVTVIMGEIAVASREQHTGIEEVGHAVTQMDESTQQNAALVEQAAAAAHSLRDQAVVLEELMAMFKLKQSVRVALAA</sequence>
<dbReference type="SUPFAM" id="SSF58104">
    <property type="entry name" value="Methyl-accepting chemotaxis protein (MCP) signaling domain"/>
    <property type="match status" value="1"/>
</dbReference>
<dbReference type="EMBL" id="QETA01000001">
    <property type="protein sequence ID" value="PWF25410.1"/>
    <property type="molecule type" value="Genomic_DNA"/>
</dbReference>
<reference evidence="9" key="1">
    <citation type="submission" date="2018-05" db="EMBL/GenBank/DDBJ databases">
        <authorList>
            <person name="Li Y."/>
        </authorList>
    </citation>
    <scope>NUCLEOTIDE SEQUENCE [LARGE SCALE GENOMIC DNA]</scope>
    <source>
        <strain evidence="9">3d-2-2</strain>
    </source>
</reference>
<keyword evidence="9" id="KW-1185">Reference proteome</keyword>
<evidence type="ECO:0000256" key="1">
    <source>
        <dbReference type="ARBA" id="ARBA00004370"/>
    </source>
</evidence>
<dbReference type="AlphaFoldDB" id="A0A2V1K4A6"/>
<dbReference type="FunFam" id="1.10.287.950:FF:000001">
    <property type="entry name" value="Methyl-accepting chemotaxis sensory transducer"/>
    <property type="match status" value="1"/>
</dbReference>
<keyword evidence="5" id="KW-1133">Transmembrane helix</keyword>
<dbReference type="PROSITE" id="PS50111">
    <property type="entry name" value="CHEMOTAXIS_TRANSDUC_2"/>
    <property type="match status" value="1"/>
</dbReference>
<feature type="domain" description="Methyl-accepting transducer" evidence="6">
    <location>
        <begin position="269"/>
        <end position="498"/>
    </location>
</feature>
<evidence type="ECO:0000256" key="4">
    <source>
        <dbReference type="PROSITE-ProRule" id="PRU00284"/>
    </source>
</evidence>
<keyword evidence="2" id="KW-0488">Methylation</keyword>
<dbReference type="CDD" id="cd06225">
    <property type="entry name" value="HAMP"/>
    <property type="match status" value="1"/>
</dbReference>
<evidence type="ECO:0000313" key="9">
    <source>
        <dbReference type="Proteomes" id="UP000245212"/>
    </source>
</evidence>
<dbReference type="SMART" id="SM00304">
    <property type="entry name" value="HAMP"/>
    <property type="match status" value="1"/>
</dbReference>
<dbReference type="PROSITE" id="PS50885">
    <property type="entry name" value="HAMP"/>
    <property type="match status" value="1"/>
</dbReference>
<evidence type="ECO:0000256" key="3">
    <source>
        <dbReference type="ARBA" id="ARBA00029447"/>
    </source>
</evidence>
<dbReference type="RefSeq" id="WP_109060813.1">
    <property type="nucleotide sequence ID" value="NZ_QETA01000001.1"/>
</dbReference>
<evidence type="ECO:0000259" key="7">
    <source>
        <dbReference type="PROSITE" id="PS50885"/>
    </source>
</evidence>
<proteinExistence type="inferred from homology"/>
<keyword evidence="5" id="KW-0812">Transmembrane</keyword>
<feature type="domain" description="HAMP" evidence="7">
    <location>
        <begin position="212"/>
        <end position="264"/>
    </location>
</feature>
<organism evidence="8 9">
    <name type="scientific">Corticimicrobacter populi</name>
    <dbReference type="NCBI Taxonomy" id="2175229"/>
    <lineage>
        <taxon>Bacteria</taxon>
        <taxon>Pseudomonadati</taxon>
        <taxon>Pseudomonadota</taxon>
        <taxon>Betaproteobacteria</taxon>
        <taxon>Burkholderiales</taxon>
        <taxon>Alcaligenaceae</taxon>
        <taxon>Corticimicrobacter</taxon>
    </lineage>
</organism>
<dbReference type="PANTHER" id="PTHR43531:SF14">
    <property type="entry name" value="METHYL-ACCEPTING CHEMOTAXIS PROTEIN I-RELATED"/>
    <property type="match status" value="1"/>
</dbReference>
<dbReference type="InterPro" id="IPR004090">
    <property type="entry name" value="Chemotax_Me-accpt_rcpt"/>
</dbReference>
<dbReference type="GO" id="GO:0004888">
    <property type="term" value="F:transmembrane signaling receptor activity"/>
    <property type="evidence" value="ECO:0007669"/>
    <property type="project" value="InterPro"/>
</dbReference>
<keyword evidence="5" id="KW-0472">Membrane</keyword>
<dbReference type="PRINTS" id="PR00260">
    <property type="entry name" value="CHEMTRNSDUCR"/>
</dbReference>
<dbReference type="Proteomes" id="UP000245212">
    <property type="component" value="Unassembled WGS sequence"/>
</dbReference>
<dbReference type="SMART" id="SM00283">
    <property type="entry name" value="MA"/>
    <property type="match status" value="1"/>
</dbReference>
<name>A0A2V1K4A6_9BURK</name>
<dbReference type="GO" id="GO:0006935">
    <property type="term" value="P:chemotaxis"/>
    <property type="evidence" value="ECO:0007669"/>
    <property type="project" value="InterPro"/>
</dbReference>
<feature type="transmembrane region" description="Helical" evidence="5">
    <location>
        <begin position="191"/>
        <end position="210"/>
    </location>
</feature>
<keyword evidence="4" id="KW-0807">Transducer</keyword>
<dbReference type="CDD" id="cd11386">
    <property type="entry name" value="MCP_signal"/>
    <property type="match status" value="1"/>
</dbReference>
<evidence type="ECO:0000313" key="8">
    <source>
        <dbReference type="EMBL" id="PWF25410.1"/>
    </source>
</evidence>
<dbReference type="InterPro" id="IPR051310">
    <property type="entry name" value="MCP_chemotaxis"/>
</dbReference>
<comment type="similarity">
    <text evidence="3">Belongs to the methyl-accepting chemotaxis (MCP) protein family.</text>
</comment>
<dbReference type="GO" id="GO:0005886">
    <property type="term" value="C:plasma membrane"/>
    <property type="evidence" value="ECO:0007669"/>
    <property type="project" value="TreeGrafter"/>
</dbReference>
<gene>
    <name evidence="8" type="ORF">DD235_04545</name>
</gene>
<dbReference type="Pfam" id="PF12729">
    <property type="entry name" value="4HB_MCP_1"/>
    <property type="match status" value="1"/>
</dbReference>